<feature type="region of interest" description="Disordered" evidence="2">
    <location>
        <begin position="112"/>
        <end position="152"/>
    </location>
</feature>
<dbReference type="Proteomes" id="UP000053259">
    <property type="component" value="Unassembled WGS sequence"/>
</dbReference>
<keyword evidence="1" id="KW-0175">Coiled coil</keyword>
<evidence type="ECO:0000313" key="4">
    <source>
        <dbReference type="Proteomes" id="UP000053259"/>
    </source>
</evidence>
<dbReference type="RefSeq" id="XP_016218719.1">
    <property type="nucleotide sequence ID" value="XM_016353566.1"/>
</dbReference>
<feature type="compositionally biased region" description="Low complexity" evidence="2">
    <location>
        <begin position="123"/>
        <end position="133"/>
    </location>
</feature>
<organism evidence="3 4">
    <name type="scientific">Verruconis gallopava</name>
    <dbReference type="NCBI Taxonomy" id="253628"/>
    <lineage>
        <taxon>Eukaryota</taxon>
        <taxon>Fungi</taxon>
        <taxon>Dikarya</taxon>
        <taxon>Ascomycota</taxon>
        <taxon>Pezizomycotina</taxon>
        <taxon>Dothideomycetes</taxon>
        <taxon>Pleosporomycetidae</taxon>
        <taxon>Venturiales</taxon>
        <taxon>Sympoventuriaceae</taxon>
        <taxon>Verruconis</taxon>
    </lineage>
</organism>
<feature type="region of interest" description="Disordered" evidence="2">
    <location>
        <begin position="301"/>
        <end position="400"/>
    </location>
</feature>
<evidence type="ECO:0000256" key="1">
    <source>
        <dbReference type="SAM" id="Coils"/>
    </source>
</evidence>
<feature type="compositionally biased region" description="Low complexity" evidence="2">
    <location>
        <begin position="306"/>
        <end position="326"/>
    </location>
</feature>
<dbReference type="GeneID" id="27308749"/>
<feature type="compositionally biased region" description="Polar residues" evidence="2">
    <location>
        <begin position="377"/>
        <end position="396"/>
    </location>
</feature>
<keyword evidence="4" id="KW-1185">Reference proteome</keyword>
<gene>
    <name evidence="3" type="ORF">PV09_00776</name>
</gene>
<feature type="coiled-coil region" evidence="1">
    <location>
        <begin position="408"/>
        <end position="491"/>
    </location>
</feature>
<name>A0A0D2AQP3_9PEZI</name>
<dbReference type="EMBL" id="KN847530">
    <property type="protein sequence ID" value="KIW08850.1"/>
    <property type="molecule type" value="Genomic_DNA"/>
</dbReference>
<feature type="region of interest" description="Disordered" evidence="2">
    <location>
        <begin position="537"/>
        <end position="587"/>
    </location>
</feature>
<feature type="compositionally biased region" description="Polar residues" evidence="2">
    <location>
        <begin position="31"/>
        <end position="50"/>
    </location>
</feature>
<sequence>MASGSKSDSHCETVPTRTSIAPPRLPLPPRFQSSQVDTSDARPWSSSDSVHASPHPSGAFPYAGEIRENRSPASRHSQLPPLDTSQLFHRSIPSNQLPAMILDPHSSKRRRIGEPEELGQPNSVSRSDSIADSSRLRTHPGRQPEDHQGFHPQFTRYRLDTLDHARATGQKRTTWDSHANRASGNVVCCSPGCPGSTCSRLRSIVQDLVTEICARDPLVSGGTSSSDVLPPKPILPEATEIDTGDALEWALQRLRWNNASLKNLLNLERVQASDLQNSSFRYTSSIHSPLDRMKRDHETAHNNIESSSPQSSQQFSSQPEPSSQNSVLGQHDSWRALEPMDPPGQPPSRHYRSTSFSNALPMPSPTHSAHTARMLPSPSSMNLSIPPNLPRISSPTPGGVSAAHLAHLQDLQHQVSVKQLALQTLQREYDSLLQKLERQSIKSQALEKKFEVSDAEINALTDEKERLASQVLALEAQVEELQVARDEARKMGADSAAQYMRIVEMANQLQGKGVEDRKQWENERGLLLKRIAELEGNGGPISPSLRSGGGQHSQTPGENASNPRQHLSETTVTTKPLSTESPSPQSKEILSMQKEIIKLKNRIVALQSALKEALEESKAVKAAALTLATAGQRLEATASSVLGDMSKS</sequence>
<reference evidence="3 4" key="1">
    <citation type="submission" date="2015-01" db="EMBL/GenBank/DDBJ databases">
        <title>The Genome Sequence of Ochroconis gallopava CBS43764.</title>
        <authorList>
            <consortium name="The Broad Institute Genomics Platform"/>
            <person name="Cuomo C."/>
            <person name="de Hoog S."/>
            <person name="Gorbushina A."/>
            <person name="Stielow B."/>
            <person name="Teixiera M."/>
            <person name="Abouelleil A."/>
            <person name="Chapman S.B."/>
            <person name="Priest M."/>
            <person name="Young S.K."/>
            <person name="Wortman J."/>
            <person name="Nusbaum C."/>
            <person name="Birren B."/>
        </authorList>
    </citation>
    <scope>NUCLEOTIDE SEQUENCE [LARGE SCALE GENOMIC DNA]</scope>
    <source>
        <strain evidence="3 4">CBS 43764</strain>
    </source>
</reference>
<evidence type="ECO:0000313" key="3">
    <source>
        <dbReference type="EMBL" id="KIW08850.1"/>
    </source>
</evidence>
<dbReference type="VEuPathDB" id="FungiDB:PV09_00776"/>
<dbReference type="STRING" id="253628.A0A0D2AQP3"/>
<dbReference type="OrthoDB" id="5427204at2759"/>
<dbReference type="InParanoid" id="A0A0D2AQP3"/>
<proteinExistence type="predicted"/>
<accession>A0A0D2AQP3</accession>
<dbReference type="AlphaFoldDB" id="A0A0D2AQP3"/>
<feature type="region of interest" description="Disordered" evidence="2">
    <location>
        <begin position="1"/>
        <end position="64"/>
    </location>
</feature>
<evidence type="ECO:0000256" key="2">
    <source>
        <dbReference type="SAM" id="MobiDB-lite"/>
    </source>
</evidence>
<feature type="compositionally biased region" description="Polar residues" evidence="2">
    <location>
        <begin position="552"/>
        <end position="587"/>
    </location>
</feature>
<feature type="coiled-coil region" evidence="1">
    <location>
        <begin position="589"/>
        <end position="623"/>
    </location>
</feature>
<dbReference type="HOGENOM" id="CLU_436937_0_0_1"/>
<protein>
    <submittedName>
        <fullName evidence="3">Uncharacterized protein</fullName>
    </submittedName>
</protein>